<evidence type="ECO:0000313" key="3">
    <source>
        <dbReference type="Proteomes" id="UP000503017"/>
    </source>
</evidence>
<dbReference type="Proteomes" id="UP000503017">
    <property type="component" value="Chromosome"/>
</dbReference>
<name>A0A6M7WQ29_RHILI</name>
<feature type="chain" id="PRO_5027115401" evidence="1">
    <location>
        <begin position="25"/>
        <end position="142"/>
    </location>
</feature>
<protein>
    <submittedName>
        <fullName evidence="2">Uncharacterized protein</fullName>
    </submittedName>
</protein>
<feature type="signal peptide" evidence="1">
    <location>
        <begin position="1"/>
        <end position="24"/>
    </location>
</feature>
<proteinExistence type="predicted"/>
<sequence length="142" mass="14866">MTMLRNVLALAFAAGLGSTTLAFAGGMTPEKQADARTKVETAVALANIAKADKDGDAMLVAAKMLAEAGPVAEQGAKMKDGKPTLMNTAKMAKMAKEMGADGKKADAVASMATSNGETARSDGYWYYSCDSYNNCQWIYAGY</sequence>
<accession>A0A6M7WQ29</accession>
<dbReference type="AlphaFoldDB" id="A0A6M7WQ29"/>
<gene>
    <name evidence="2" type="ORF">EB235_20800</name>
</gene>
<dbReference type="RefSeq" id="WP_027029213.1">
    <property type="nucleotide sequence ID" value="NZ_CP033367.1"/>
</dbReference>
<organism evidence="2 3">
    <name type="scientific">Mesorhizobium loti R88b</name>
    <dbReference type="NCBI Taxonomy" id="935548"/>
    <lineage>
        <taxon>Bacteria</taxon>
        <taxon>Pseudomonadati</taxon>
        <taxon>Pseudomonadota</taxon>
        <taxon>Alphaproteobacteria</taxon>
        <taxon>Hyphomicrobiales</taxon>
        <taxon>Phyllobacteriaceae</taxon>
        <taxon>Mesorhizobium</taxon>
    </lineage>
</organism>
<keyword evidence="1" id="KW-0732">Signal</keyword>
<dbReference type="EMBL" id="CP033367">
    <property type="protein sequence ID" value="QKD03616.1"/>
    <property type="molecule type" value="Genomic_DNA"/>
</dbReference>
<evidence type="ECO:0000313" key="2">
    <source>
        <dbReference type="EMBL" id="QKD03616.1"/>
    </source>
</evidence>
<reference evidence="2 3" key="1">
    <citation type="submission" date="2018-10" db="EMBL/GenBank/DDBJ databases">
        <authorList>
            <person name="Perry B.J."/>
            <person name="Sullivan J.T."/>
            <person name="Murphy R.J.T."/>
            <person name="Ramsay J.P."/>
            <person name="Ronson C.W."/>
        </authorList>
    </citation>
    <scope>NUCLEOTIDE SEQUENCE [LARGE SCALE GENOMIC DNA]</scope>
    <source>
        <strain evidence="2 3">R88b</strain>
    </source>
</reference>
<evidence type="ECO:0000256" key="1">
    <source>
        <dbReference type="SAM" id="SignalP"/>
    </source>
</evidence>